<evidence type="ECO:0000256" key="1">
    <source>
        <dbReference type="SAM" id="MobiDB-lite"/>
    </source>
</evidence>
<evidence type="ECO:0000313" key="3">
    <source>
        <dbReference type="Proteomes" id="UP000829364"/>
    </source>
</evidence>
<reference evidence="2" key="1">
    <citation type="submission" date="2021-11" db="EMBL/GenBank/DDBJ databases">
        <title>Purpureocillium_takamizusanense_genome.</title>
        <authorList>
            <person name="Nguyen N.-H."/>
        </authorList>
    </citation>
    <scope>NUCLEOTIDE SEQUENCE</scope>
    <source>
        <strain evidence="2">PT3</strain>
    </source>
</reference>
<proteinExistence type="predicted"/>
<protein>
    <submittedName>
        <fullName evidence="2">Uncharacterized protein</fullName>
    </submittedName>
</protein>
<name>A0A9Q8QQ77_9HYPO</name>
<evidence type="ECO:0000313" key="2">
    <source>
        <dbReference type="EMBL" id="UNI23760.1"/>
    </source>
</evidence>
<gene>
    <name evidence="2" type="ORF">JDV02_009562</name>
</gene>
<sequence length="120" mass="13166">MLMVVARLEAEMRPPARPPRPTTILAADRDGGGGKGDHIQGAMVRGAGSAAGRTRSKTRLDRHATDDRRIDDLSINSHEGTRFHVLFLPVHPQPSSPWSPSTSLRFSRSSQLTIVDRAYI</sequence>
<organism evidence="2 3">
    <name type="scientific">Purpureocillium takamizusanense</name>
    <dbReference type="NCBI Taxonomy" id="2060973"/>
    <lineage>
        <taxon>Eukaryota</taxon>
        <taxon>Fungi</taxon>
        <taxon>Dikarya</taxon>
        <taxon>Ascomycota</taxon>
        <taxon>Pezizomycotina</taxon>
        <taxon>Sordariomycetes</taxon>
        <taxon>Hypocreomycetidae</taxon>
        <taxon>Hypocreales</taxon>
        <taxon>Ophiocordycipitaceae</taxon>
        <taxon>Purpureocillium</taxon>
    </lineage>
</organism>
<dbReference type="GeneID" id="72071507"/>
<dbReference type="AlphaFoldDB" id="A0A9Q8QQ77"/>
<dbReference type="RefSeq" id="XP_047847241.1">
    <property type="nucleotide sequence ID" value="XM_047991230.1"/>
</dbReference>
<dbReference type="EMBL" id="CP086363">
    <property type="protein sequence ID" value="UNI23760.1"/>
    <property type="molecule type" value="Genomic_DNA"/>
</dbReference>
<accession>A0A9Q8QQ77</accession>
<feature type="compositionally biased region" description="Basic and acidic residues" evidence="1">
    <location>
        <begin position="27"/>
        <end position="38"/>
    </location>
</feature>
<dbReference type="Proteomes" id="UP000829364">
    <property type="component" value="Chromosome 10"/>
</dbReference>
<feature type="region of interest" description="Disordered" evidence="1">
    <location>
        <begin position="12"/>
        <end position="65"/>
    </location>
</feature>
<dbReference type="KEGG" id="ptkz:JDV02_009562"/>
<keyword evidence="3" id="KW-1185">Reference proteome</keyword>